<dbReference type="EMBL" id="CAJVPI010006203">
    <property type="protein sequence ID" value="CAG8677735.1"/>
    <property type="molecule type" value="Genomic_DNA"/>
</dbReference>
<evidence type="ECO:0000313" key="1">
    <source>
        <dbReference type="EMBL" id="CAG8677735.1"/>
    </source>
</evidence>
<dbReference type="AlphaFoldDB" id="A0A9N9EKB2"/>
<feature type="non-terminal residue" evidence="1">
    <location>
        <position position="113"/>
    </location>
</feature>
<proteinExistence type="predicted"/>
<dbReference type="Proteomes" id="UP000789739">
    <property type="component" value="Unassembled WGS sequence"/>
</dbReference>
<name>A0A9N9EKB2_9GLOM</name>
<feature type="non-terminal residue" evidence="1">
    <location>
        <position position="1"/>
    </location>
</feature>
<sequence>EELVNLGMTTGAAVNILDIMNELRARLEPFMLDCTATYKKNKKKFSIAINDWTLLQRKIRTEFLDLLEDVDESEITIKPSANNVIKDKETFYSFLENVPKLNGLKRINFNVET</sequence>
<reference evidence="1" key="1">
    <citation type="submission" date="2021-06" db="EMBL/GenBank/DDBJ databases">
        <authorList>
            <person name="Kallberg Y."/>
            <person name="Tangrot J."/>
            <person name="Rosling A."/>
        </authorList>
    </citation>
    <scope>NUCLEOTIDE SEQUENCE</scope>
    <source>
        <strain evidence="1">BR232B</strain>
    </source>
</reference>
<gene>
    <name evidence="1" type="ORF">PBRASI_LOCUS11639</name>
</gene>
<protein>
    <submittedName>
        <fullName evidence="1">396_t:CDS:1</fullName>
    </submittedName>
</protein>
<comment type="caution">
    <text evidence="1">The sequence shown here is derived from an EMBL/GenBank/DDBJ whole genome shotgun (WGS) entry which is preliminary data.</text>
</comment>
<accession>A0A9N9EKB2</accession>
<keyword evidence="2" id="KW-1185">Reference proteome</keyword>
<organism evidence="1 2">
    <name type="scientific">Paraglomus brasilianum</name>
    <dbReference type="NCBI Taxonomy" id="144538"/>
    <lineage>
        <taxon>Eukaryota</taxon>
        <taxon>Fungi</taxon>
        <taxon>Fungi incertae sedis</taxon>
        <taxon>Mucoromycota</taxon>
        <taxon>Glomeromycotina</taxon>
        <taxon>Glomeromycetes</taxon>
        <taxon>Paraglomerales</taxon>
        <taxon>Paraglomeraceae</taxon>
        <taxon>Paraglomus</taxon>
    </lineage>
</organism>
<evidence type="ECO:0000313" key="2">
    <source>
        <dbReference type="Proteomes" id="UP000789739"/>
    </source>
</evidence>